<dbReference type="AlphaFoldDB" id="A0A829WZZ8"/>
<name>A0A829WZZ8_GLUOY</name>
<organism evidence="1 2">
    <name type="scientific">Gluconobacter oxydans NBRC 3293</name>
    <dbReference type="NCBI Taxonomy" id="1315969"/>
    <lineage>
        <taxon>Bacteria</taxon>
        <taxon>Pseudomonadati</taxon>
        <taxon>Pseudomonadota</taxon>
        <taxon>Alphaproteobacteria</taxon>
        <taxon>Acetobacterales</taxon>
        <taxon>Acetobacteraceae</taxon>
        <taxon>Gluconobacter</taxon>
    </lineage>
</organism>
<dbReference type="EMBL" id="BARJ01000005">
    <property type="protein sequence ID" value="GEM16442.1"/>
    <property type="molecule type" value="Genomic_DNA"/>
</dbReference>
<comment type="caution">
    <text evidence="1">The sequence shown here is derived from an EMBL/GenBank/DDBJ whole genome shotgun (WGS) entry which is preliminary data.</text>
</comment>
<gene>
    <name evidence="1" type="ORF">NBRC3293_0939</name>
</gene>
<evidence type="ECO:0000313" key="2">
    <source>
        <dbReference type="Proteomes" id="UP000484858"/>
    </source>
</evidence>
<proteinExistence type="predicted"/>
<dbReference type="Proteomes" id="UP000484858">
    <property type="component" value="Unassembled WGS sequence"/>
</dbReference>
<accession>A0A829WZZ8</accession>
<protein>
    <submittedName>
        <fullName evidence="1">Uncharacterized protein</fullName>
    </submittedName>
</protein>
<sequence length="58" mass="6681">MASAPTRETRMLIENPVTLSGQTSRFVRNVWKMLYLPPVGRFHGRRSYHAHGRTPDVT</sequence>
<evidence type="ECO:0000313" key="1">
    <source>
        <dbReference type="EMBL" id="GEM16442.1"/>
    </source>
</evidence>
<reference evidence="1 2" key="1">
    <citation type="submission" date="2013-04" db="EMBL/GenBank/DDBJ databases">
        <title>Gluconobacter oxydans NBRC 3293 whole genome sequence.</title>
        <authorList>
            <person name="Matsutani M."/>
            <person name="Yakushi T."/>
            <person name="Matsushita K."/>
        </authorList>
    </citation>
    <scope>NUCLEOTIDE SEQUENCE [LARGE SCALE GENOMIC DNA]</scope>
    <source>
        <strain evidence="1 2">NBRC 3293</strain>
    </source>
</reference>